<dbReference type="EMBL" id="AAGW02005090">
    <property type="status" value="NOT_ANNOTATED_CDS"/>
    <property type="molecule type" value="Genomic_DNA"/>
</dbReference>
<evidence type="ECO:0000313" key="1">
    <source>
        <dbReference type="Ensembl" id="ENSOCUP00000046643.1"/>
    </source>
</evidence>
<evidence type="ECO:0000313" key="2">
    <source>
        <dbReference type="Proteomes" id="UP000001811"/>
    </source>
</evidence>
<dbReference type="EMBL" id="AAGW02005089">
    <property type="status" value="NOT_ANNOTATED_CDS"/>
    <property type="molecule type" value="Genomic_DNA"/>
</dbReference>
<dbReference type="Bgee" id="ENSOCUG00000030157">
    <property type="expression patterns" value="Expressed in frontal cortex and 1 other cell type or tissue"/>
</dbReference>
<accession>A0A5F9DM07</accession>
<name>A0A5F9DM07_RABIT</name>
<keyword evidence="2" id="KW-1185">Reference proteome</keyword>
<organism evidence="1 2">
    <name type="scientific">Oryctolagus cuniculus</name>
    <name type="common">Rabbit</name>
    <dbReference type="NCBI Taxonomy" id="9986"/>
    <lineage>
        <taxon>Eukaryota</taxon>
        <taxon>Metazoa</taxon>
        <taxon>Chordata</taxon>
        <taxon>Craniata</taxon>
        <taxon>Vertebrata</taxon>
        <taxon>Euteleostomi</taxon>
        <taxon>Mammalia</taxon>
        <taxon>Eutheria</taxon>
        <taxon>Euarchontoglires</taxon>
        <taxon>Glires</taxon>
        <taxon>Lagomorpha</taxon>
        <taxon>Leporidae</taxon>
        <taxon>Oryctolagus</taxon>
    </lineage>
</organism>
<reference evidence="1" key="3">
    <citation type="submission" date="2025-09" db="UniProtKB">
        <authorList>
            <consortium name="Ensembl"/>
        </authorList>
    </citation>
    <scope>IDENTIFICATION</scope>
    <source>
        <strain evidence="1">Thorbecke</strain>
    </source>
</reference>
<protein>
    <submittedName>
        <fullName evidence="1">Uncharacterized protein</fullName>
    </submittedName>
</protein>
<reference evidence="1 2" key="1">
    <citation type="journal article" date="2011" name="Nature">
        <title>A high-resolution map of human evolutionary constraint using 29 mammals.</title>
        <authorList>
            <person name="Lindblad-Toh K."/>
            <person name="Garber M."/>
            <person name="Zuk O."/>
            <person name="Lin M.F."/>
            <person name="Parker B.J."/>
            <person name="Washietl S."/>
            <person name="Kheradpour P."/>
            <person name="Ernst J."/>
            <person name="Jordan G."/>
            <person name="Mauceli E."/>
            <person name="Ward L.D."/>
            <person name="Lowe C.B."/>
            <person name="Holloway A.K."/>
            <person name="Clamp M."/>
            <person name="Gnerre S."/>
            <person name="Alfoldi J."/>
            <person name="Beal K."/>
            <person name="Chang J."/>
            <person name="Clawson H."/>
            <person name="Cuff J."/>
            <person name="Di Palma F."/>
            <person name="Fitzgerald S."/>
            <person name="Flicek P."/>
            <person name="Guttman M."/>
            <person name="Hubisz M.J."/>
            <person name="Jaffe D.B."/>
            <person name="Jungreis I."/>
            <person name="Kent W.J."/>
            <person name="Kostka D."/>
            <person name="Lara M."/>
            <person name="Martins A.L."/>
            <person name="Massingham T."/>
            <person name="Moltke I."/>
            <person name="Raney B.J."/>
            <person name="Rasmussen M.D."/>
            <person name="Robinson J."/>
            <person name="Stark A."/>
            <person name="Vilella A.J."/>
            <person name="Wen J."/>
            <person name="Xie X."/>
            <person name="Zody M.C."/>
            <person name="Baldwin J."/>
            <person name="Bloom T."/>
            <person name="Chin C.W."/>
            <person name="Heiman D."/>
            <person name="Nicol R."/>
            <person name="Nusbaum C."/>
            <person name="Young S."/>
            <person name="Wilkinson J."/>
            <person name="Worley K.C."/>
            <person name="Kovar C.L."/>
            <person name="Muzny D.M."/>
            <person name="Gibbs R.A."/>
            <person name="Cree A."/>
            <person name="Dihn H.H."/>
            <person name="Fowler G."/>
            <person name="Jhangiani S."/>
            <person name="Joshi V."/>
            <person name="Lee S."/>
            <person name="Lewis L.R."/>
            <person name="Nazareth L.V."/>
            <person name="Okwuonu G."/>
            <person name="Santibanez J."/>
            <person name="Warren W.C."/>
            <person name="Mardis E.R."/>
            <person name="Weinstock G.M."/>
            <person name="Wilson R.K."/>
            <person name="Delehaunty K."/>
            <person name="Dooling D."/>
            <person name="Fronik C."/>
            <person name="Fulton L."/>
            <person name="Fulton B."/>
            <person name="Graves T."/>
            <person name="Minx P."/>
            <person name="Sodergren E."/>
            <person name="Birney E."/>
            <person name="Margulies E.H."/>
            <person name="Herrero J."/>
            <person name="Green E.D."/>
            <person name="Haussler D."/>
            <person name="Siepel A."/>
            <person name="Goldman N."/>
            <person name="Pollard K.S."/>
            <person name="Pedersen J.S."/>
            <person name="Lander E.S."/>
            <person name="Kellis M."/>
        </authorList>
    </citation>
    <scope>NUCLEOTIDE SEQUENCE [LARGE SCALE GENOMIC DNA]</scope>
    <source>
        <strain evidence="1 2">Thorbecke inbred</strain>
    </source>
</reference>
<reference evidence="1" key="2">
    <citation type="submission" date="2025-08" db="UniProtKB">
        <authorList>
            <consortium name="Ensembl"/>
        </authorList>
    </citation>
    <scope>IDENTIFICATION</scope>
    <source>
        <strain evidence="1">Thorbecke</strain>
    </source>
</reference>
<dbReference type="Proteomes" id="UP000001811">
    <property type="component" value="Chromosome 7"/>
</dbReference>
<proteinExistence type="predicted"/>
<dbReference type="InParanoid" id="A0A5F9DM07"/>
<dbReference type="AlphaFoldDB" id="A0A5F9DM07"/>
<dbReference type="Ensembl" id="ENSOCUT00000037938.1">
    <property type="protein sequence ID" value="ENSOCUP00000046643.1"/>
    <property type="gene ID" value="ENSOCUG00000030157.1"/>
</dbReference>
<sequence length="90" mass="9776">VSLLASLRRRPRRAALGGKLVLTSLWSLVAPLGNSCPHPIYLQFMARKTLETLAPSFATDFALSSCLPIKCKNNKQCQYIAIVTSAGTNN</sequence>
<dbReference type="GeneTree" id="ENSGT00980000202558"/>